<evidence type="ECO:0008006" key="4">
    <source>
        <dbReference type="Google" id="ProtNLM"/>
    </source>
</evidence>
<keyword evidence="3" id="KW-1185">Reference proteome</keyword>
<reference evidence="2 3" key="1">
    <citation type="journal article" date="2019" name="Int. J. Syst. Evol. Microbiol.">
        <title>The Global Catalogue of Microorganisms (GCM) 10K type strain sequencing project: providing services to taxonomists for standard genome sequencing and annotation.</title>
        <authorList>
            <consortium name="The Broad Institute Genomics Platform"/>
            <consortium name="The Broad Institute Genome Sequencing Center for Infectious Disease"/>
            <person name="Wu L."/>
            <person name="Ma J."/>
        </authorList>
    </citation>
    <scope>NUCLEOTIDE SEQUENCE [LARGE SCALE GENOMIC DNA]</scope>
    <source>
        <strain evidence="2 3">JCM 13004</strain>
    </source>
</reference>
<dbReference type="CDD" id="cd00448">
    <property type="entry name" value="YjgF_YER057c_UK114_family"/>
    <property type="match status" value="1"/>
</dbReference>
<evidence type="ECO:0000313" key="3">
    <source>
        <dbReference type="Proteomes" id="UP001500037"/>
    </source>
</evidence>
<sequence length="136" mass="14294">MTTPLLPPDFGAPIGRYTPGLLSTGPCGDWVFVSGQVATDAQGRTVGAQDIRTQTRQVFANLAAVLAEGGAALSDLLSVTVHLTSRADFAGFTEERNRVFAHRTPPTSTVVIVRGLVVPEHLVEVSGIARRGTAGR</sequence>
<comment type="similarity">
    <text evidence="1">Belongs to the RutC family.</text>
</comment>
<dbReference type="RefSeq" id="WP_344440548.1">
    <property type="nucleotide sequence ID" value="NZ_BAAALF010000017.1"/>
</dbReference>
<dbReference type="PANTHER" id="PTHR11803:SF58">
    <property type="entry name" value="PROTEIN HMF1-RELATED"/>
    <property type="match status" value="1"/>
</dbReference>
<dbReference type="Pfam" id="PF01042">
    <property type="entry name" value="Ribonuc_L-PSP"/>
    <property type="match status" value="1"/>
</dbReference>
<name>A0ABN1VYE9_9ACTN</name>
<dbReference type="PANTHER" id="PTHR11803">
    <property type="entry name" value="2-IMINOBUTANOATE/2-IMINOPROPANOATE DEAMINASE RIDA"/>
    <property type="match status" value="1"/>
</dbReference>
<protein>
    <recommendedName>
        <fullName evidence="4">Enamine deaminase RidA (YjgF/YER057c/UK114 family)</fullName>
    </recommendedName>
</protein>
<accession>A0ABN1VYE9</accession>
<comment type="caution">
    <text evidence="2">The sequence shown here is derived from an EMBL/GenBank/DDBJ whole genome shotgun (WGS) entry which is preliminary data.</text>
</comment>
<dbReference type="InterPro" id="IPR035959">
    <property type="entry name" value="RutC-like_sf"/>
</dbReference>
<evidence type="ECO:0000313" key="2">
    <source>
        <dbReference type="EMBL" id="GAA1226337.1"/>
    </source>
</evidence>
<dbReference type="Gene3D" id="3.30.1330.40">
    <property type="entry name" value="RutC-like"/>
    <property type="match status" value="1"/>
</dbReference>
<organism evidence="2 3">
    <name type="scientific">Kitasatospora nipponensis</name>
    <dbReference type="NCBI Taxonomy" id="258049"/>
    <lineage>
        <taxon>Bacteria</taxon>
        <taxon>Bacillati</taxon>
        <taxon>Actinomycetota</taxon>
        <taxon>Actinomycetes</taxon>
        <taxon>Kitasatosporales</taxon>
        <taxon>Streptomycetaceae</taxon>
        <taxon>Kitasatospora</taxon>
    </lineage>
</organism>
<dbReference type="SUPFAM" id="SSF55298">
    <property type="entry name" value="YjgF-like"/>
    <property type="match status" value="1"/>
</dbReference>
<proteinExistence type="inferred from homology"/>
<dbReference type="InterPro" id="IPR006175">
    <property type="entry name" value="YjgF/YER057c/UK114"/>
</dbReference>
<dbReference type="Proteomes" id="UP001500037">
    <property type="component" value="Unassembled WGS sequence"/>
</dbReference>
<evidence type="ECO:0000256" key="1">
    <source>
        <dbReference type="ARBA" id="ARBA00010552"/>
    </source>
</evidence>
<gene>
    <name evidence="2" type="ORF">GCM10009665_16130</name>
</gene>
<dbReference type="EMBL" id="BAAALF010000017">
    <property type="protein sequence ID" value="GAA1226337.1"/>
    <property type="molecule type" value="Genomic_DNA"/>
</dbReference>